<feature type="domain" description="Pyridoxamine 5'-phosphate oxidase N-terminal" evidence="1">
    <location>
        <begin position="9"/>
        <end position="94"/>
    </location>
</feature>
<protein>
    <submittedName>
        <fullName evidence="2">PPOX class F420-dependent oxidoreductase</fullName>
        <ecNumber evidence="2">1.-.-.-</ecNumber>
    </submittedName>
</protein>
<accession>A0A4R4WBT9</accession>
<dbReference type="GO" id="GO:0016491">
    <property type="term" value="F:oxidoreductase activity"/>
    <property type="evidence" value="ECO:0007669"/>
    <property type="project" value="UniProtKB-KW"/>
</dbReference>
<proteinExistence type="predicted"/>
<evidence type="ECO:0000313" key="3">
    <source>
        <dbReference type="Proteomes" id="UP000295172"/>
    </source>
</evidence>
<dbReference type="InterPro" id="IPR024031">
    <property type="entry name" value="MSMEG_5819/OxyR"/>
</dbReference>
<name>A0A4R4WBT9_9ACTN</name>
<evidence type="ECO:0000259" key="1">
    <source>
        <dbReference type="Pfam" id="PF01243"/>
    </source>
</evidence>
<dbReference type="NCBIfam" id="TIGR04023">
    <property type="entry name" value="PPOX_MSMEG_5819"/>
    <property type="match status" value="1"/>
</dbReference>
<dbReference type="SUPFAM" id="SSF50475">
    <property type="entry name" value="FMN-binding split barrel"/>
    <property type="match status" value="1"/>
</dbReference>
<dbReference type="EC" id="1.-.-.-" evidence="2"/>
<comment type="caution">
    <text evidence="2">The sequence shown here is derived from an EMBL/GenBank/DDBJ whole genome shotgun (WGS) entry which is preliminary data.</text>
</comment>
<keyword evidence="3" id="KW-1185">Reference proteome</keyword>
<dbReference type="RefSeq" id="WP_132326371.1">
    <property type="nucleotide sequence ID" value="NZ_SMKR01000180.1"/>
</dbReference>
<dbReference type="InterPro" id="IPR012349">
    <property type="entry name" value="Split_barrel_FMN-bd"/>
</dbReference>
<dbReference type="Proteomes" id="UP000295172">
    <property type="component" value="Unassembled WGS sequence"/>
</dbReference>
<dbReference type="Gene3D" id="2.30.110.10">
    <property type="entry name" value="Electron Transport, Fmn-binding Protein, Chain A"/>
    <property type="match status" value="1"/>
</dbReference>
<dbReference type="EMBL" id="SMKR01000180">
    <property type="protein sequence ID" value="TDD16272.1"/>
    <property type="molecule type" value="Genomic_DNA"/>
</dbReference>
<dbReference type="Pfam" id="PF01243">
    <property type="entry name" value="PNPOx_N"/>
    <property type="match status" value="1"/>
</dbReference>
<keyword evidence="2" id="KW-0560">Oxidoreductase</keyword>
<sequence>MSFTQDEIEYIRTQPVGRIATVATDGQPDTVPVGIEYDGTYFYLGGGHKPERTRKYLNVDAGNTKVALLWDDVVRTSPWTPRFLRVYGTGDFVEHTGMFGPGLYLRVTPTVSWSWNLEALPFDGSDDRRFEPRRTVHRVDAESAA</sequence>
<evidence type="ECO:0000313" key="2">
    <source>
        <dbReference type="EMBL" id="TDD16272.1"/>
    </source>
</evidence>
<gene>
    <name evidence="2" type="ORF">E1218_30110</name>
</gene>
<organism evidence="2 3">
    <name type="scientific">Kribbella turkmenica</name>
    <dbReference type="NCBI Taxonomy" id="2530375"/>
    <lineage>
        <taxon>Bacteria</taxon>
        <taxon>Bacillati</taxon>
        <taxon>Actinomycetota</taxon>
        <taxon>Actinomycetes</taxon>
        <taxon>Propionibacteriales</taxon>
        <taxon>Kribbellaceae</taxon>
        <taxon>Kribbella</taxon>
    </lineage>
</organism>
<dbReference type="AlphaFoldDB" id="A0A4R4WBT9"/>
<dbReference type="InterPro" id="IPR011576">
    <property type="entry name" value="Pyridox_Oxase_N"/>
</dbReference>
<dbReference type="OrthoDB" id="3693562at2"/>
<reference evidence="2 3" key="1">
    <citation type="submission" date="2019-02" db="EMBL/GenBank/DDBJ databases">
        <title>Draft genome sequences of novel Actinobacteria.</title>
        <authorList>
            <person name="Sahin N."/>
            <person name="Ay H."/>
            <person name="Saygin H."/>
        </authorList>
    </citation>
    <scope>NUCLEOTIDE SEQUENCE [LARGE SCALE GENOMIC DNA]</scope>
    <source>
        <strain evidence="2 3">16K104</strain>
    </source>
</reference>